<accession>A0ABS8USG7</accession>
<dbReference type="SUPFAM" id="SSF55811">
    <property type="entry name" value="Nudix"/>
    <property type="match status" value="1"/>
</dbReference>
<name>A0ABS8USG7_DATST</name>
<sequence length="80" mass="9026">MVDEDSHLKFFSLSLQNKDKGLLFLKGGREKDETIENAAQCETVEESGVRVQNGNMVFENKTAFGSTHISSVCNRSRFLR</sequence>
<gene>
    <name evidence="1" type="ORF">HAX54_021302</name>
</gene>
<proteinExistence type="predicted"/>
<reference evidence="1 2" key="1">
    <citation type="journal article" date="2021" name="BMC Genomics">
        <title>Datura genome reveals duplications of psychoactive alkaloid biosynthetic genes and high mutation rate following tissue culture.</title>
        <authorList>
            <person name="Rajewski A."/>
            <person name="Carter-House D."/>
            <person name="Stajich J."/>
            <person name="Litt A."/>
        </authorList>
    </citation>
    <scope>NUCLEOTIDE SEQUENCE [LARGE SCALE GENOMIC DNA]</scope>
    <source>
        <strain evidence="1">AR-01</strain>
    </source>
</reference>
<evidence type="ECO:0000313" key="1">
    <source>
        <dbReference type="EMBL" id="MCD9637798.1"/>
    </source>
</evidence>
<dbReference type="Gene3D" id="3.90.79.10">
    <property type="entry name" value="Nucleoside Triphosphate Pyrophosphohydrolase"/>
    <property type="match status" value="1"/>
</dbReference>
<organism evidence="1 2">
    <name type="scientific">Datura stramonium</name>
    <name type="common">Jimsonweed</name>
    <name type="synonym">Common thornapple</name>
    <dbReference type="NCBI Taxonomy" id="4076"/>
    <lineage>
        <taxon>Eukaryota</taxon>
        <taxon>Viridiplantae</taxon>
        <taxon>Streptophyta</taxon>
        <taxon>Embryophyta</taxon>
        <taxon>Tracheophyta</taxon>
        <taxon>Spermatophyta</taxon>
        <taxon>Magnoliopsida</taxon>
        <taxon>eudicotyledons</taxon>
        <taxon>Gunneridae</taxon>
        <taxon>Pentapetalae</taxon>
        <taxon>asterids</taxon>
        <taxon>lamiids</taxon>
        <taxon>Solanales</taxon>
        <taxon>Solanaceae</taxon>
        <taxon>Solanoideae</taxon>
        <taxon>Datureae</taxon>
        <taxon>Datura</taxon>
    </lineage>
</organism>
<dbReference type="EMBL" id="JACEIK010002561">
    <property type="protein sequence ID" value="MCD9637798.1"/>
    <property type="molecule type" value="Genomic_DNA"/>
</dbReference>
<dbReference type="InterPro" id="IPR015797">
    <property type="entry name" value="NUDIX_hydrolase-like_dom_sf"/>
</dbReference>
<evidence type="ECO:0000313" key="2">
    <source>
        <dbReference type="Proteomes" id="UP000823775"/>
    </source>
</evidence>
<dbReference type="Proteomes" id="UP000823775">
    <property type="component" value="Unassembled WGS sequence"/>
</dbReference>
<evidence type="ECO:0008006" key="3">
    <source>
        <dbReference type="Google" id="ProtNLM"/>
    </source>
</evidence>
<dbReference type="CDD" id="cd02883">
    <property type="entry name" value="NUDIX_Hydrolase"/>
    <property type="match status" value="1"/>
</dbReference>
<keyword evidence="2" id="KW-1185">Reference proteome</keyword>
<comment type="caution">
    <text evidence="1">The sequence shown here is derived from an EMBL/GenBank/DDBJ whole genome shotgun (WGS) entry which is preliminary data.</text>
</comment>
<protein>
    <recommendedName>
        <fullName evidence="3">Nudix hydrolase domain-containing protein</fullName>
    </recommendedName>
</protein>